<dbReference type="RefSeq" id="YP_009834495.1">
    <property type="nucleotide sequence ID" value="NC_048673.1"/>
</dbReference>
<dbReference type="KEGG" id="vg:55604562"/>
<protein>
    <submittedName>
        <fullName evidence="1">Uncharacterized protein</fullName>
    </submittedName>
</protein>
<name>A0A223LDN4_9CAUD</name>
<proteinExistence type="predicted"/>
<dbReference type="Proteomes" id="UP000226092">
    <property type="component" value="Segment"/>
</dbReference>
<dbReference type="GeneID" id="55604562"/>
<dbReference type="EMBL" id="MF448340">
    <property type="protein sequence ID" value="ASU00357.1"/>
    <property type="molecule type" value="Genomic_DNA"/>
</dbReference>
<reference evidence="1 2" key="1">
    <citation type="submission" date="2017-07" db="EMBL/GenBank/DDBJ databases">
        <title>In vitro design and evaluation of phage cocktails against multidrug-resistant Aeromonas salmonicida.</title>
        <authorList>
            <person name="Chen L."/>
            <person name="Yuan S."/>
            <person name="Ma Y."/>
        </authorList>
    </citation>
    <scope>NUCLEOTIDE SEQUENCE [LARGE SCALE GENOMIC DNA]</scope>
</reference>
<evidence type="ECO:0000313" key="1">
    <source>
        <dbReference type="EMBL" id="ASU00357.1"/>
    </source>
</evidence>
<organism evidence="1 2">
    <name type="scientific">Aeromonas phage AS-zj</name>
    <dbReference type="NCBI Taxonomy" id="2024208"/>
    <lineage>
        <taxon>Viruses</taxon>
        <taxon>Duplodnaviria</taxon>
        <taxon>Heunggongvirae</taxon>
        <taxon>Uroviricota</taxon>
        <taxon>Caudoviricetes</taxon>
        <taxon>Pantevenvirales</taxon>
        <taxon>Straboviridae</taxon>
        <taxon>Emmerichvirinae</taxon>
        <taxon>Ceceduovirus</taxon>
        <taxon>Ceceduovirus aszj</taxon>
    </lineage>
</organism>
<sequence length="88" mass="10648">MKRVSLKDPLGHEFIMSAYPCIETMIMNISIVRWFFNNENNIFVEKDPNQTNPQGYIFYEDNKQEPFLYPFSLCVYEWELEKFFDVFG</sequence>
<evidence type="ECO:0000313" key="2">
    <source>
        <dbReference type="Proteomes" id="UP000226092"/>
    </source>
</evidence>
<accession>A0A223LDN4</accession>
<keyword evidence="2" id="KW-1185">Reference proteome</keyword>